<feature type="domain" description="Haem-binding" evidence="1">
    <location>
        <begin position="13"/>
        <end position="138"/>
    </location>
</feature>
<evidence type="ECO:0000259" key="1">
    <source>
        <dbReference type="SMART" id="SM01235"/>
    </source>
</evidence>
<evidence type="ECO:0000313" key="2">
    <source>
        <dbReference type="EMBL" id="QEM11719.1"/>
    </source>
</evidence>
<dbReference type="InterPro" id="IPR032033">
    <property type="entry name" value="Cytochrome_P460"/>
</dbReference>
<reference evidence="2" key="1">
    <citation type="submission" date="2019-08" db="EMBL/GenBank/DDBJ databases">
        <title>Comparative genome analysis confer to the adaptation heavy metal polluted environment.</title>
        <authorList>
            <person name="Li Y."/>
        </authorList>
    </citation>
    <scope>NUCLEOTIDE SEQUENCE [LARGE SCALE GENOMIC DNA]</scope>
    <source>
        <strain evidence="2">P1</strain>
    </source>
</reference>
<dbReference type="OrthoDB" id="196738at2"/>
<gene>
    <name evidence="2" type="ORF">DEO27_017355</name>
</gene>
<dbReference type="Pfam" id="PF14376">
    <property type="entry name" value="Haem_bd"/>
    <property type="match status" value="1"/>
</dbReference>
<dbReference type="InterPro" id="IPR025992">
    <property type="entry name" value="Haem-bd"/>
</dbReference>
<dbReference type="Proteomes" id="UP000251402">
    <property type="component" value="Chromosome"/>
</dbReference>
<accession>A0A5C1I1K9</accession>
<protein>
    <submittedName>
        <fullName evidence="2">Cytochrome P460</fullName>
    </submittedName>
</protein>
<keyword evidence="3" id="KW-1185">Reference proteome</keyword>
<sequence length="307" mass="34849">MKKYFLITSVCIAVVVLGLQLFRPAVENPPVTQDFEAPAAVKKVLVRSCYDCHSNQTNLRWYDKIQPVFWQVAGHIRDGRKGLNFSNWDKLAPADRKAKLWEAVNQIESGAMPIHSYEIVHSDARISAGELAELKAYLMGMVHDMPNDTGKIQDLNRQLRAKPTAAALPVSLNGITYIPDYKDWQIISTSDRLDNGTMRVIYGNQIAVRAVKENRINPWPDGTIFAKVAWDQLEDNNGNVNTGAFKQVEFMIKDAQKYRSTNGWGFARFKTPKLVPYGKTEMFTTECISCHKPMKDNDFVFTFPIKN</sequence>
<dbReference type="SMART" id="SM01235">
    <property type="entry name" value="Haem_bd"/>
    <property type="match status" value="1"/>
</dbReference>
<dbReference type="CDD" id="cd20753">
    <property type="entry name" value="cyt_P460_Mc-like"/>
    <property type="match status" value="1"/>
</dbReference>
<dbReference type="RefSeq" id="WP_112567618.1">
    <property type="nucleotide sequence ID" value="NZ_CP043450.1"/>
</dbReference>
<name>A0A5C1I1K9_9SPHI</name>
<organism evidence="2 3">
    <name type="scientific">Mucilaginibacter rubeus</name>
    <dbReference type="NCBI Taxonomy" id="2027860"/>
    <lineage>
        <taxon>Bacteria</taxon>
        <taxon>Pseudomonadati</taxon>
        <taxon>Bacteroidota</taxon>
        <taxon>Sphingobacteriia</taxon>
        <taxon>Sphingobacteriales</taxon>
        <taxon>Sphingobacteriaceae</taxon>
        <taxon>Mucilaginibacter</taxon>
    </lineage>
</organism>
<proteinExistence type="predicted"/>
<dbReference type="KEGG" id="mrub:DEO27_017355"/>
<dbReference type="Gene3D" id="3.50.70.20">
    <property type="entry name" value="Cytochrome P460"/>
    <property type="match status" value="1"/>
</dbReference>
<dbReference type="EMBL" id="CP043450">
    <property type="protein sequence ID" value="QEM11719.1"/>
    <property type="molecule type" value="Genomic_DNA"/>
</dbReference>
<dbReference type="Pfam" id="PF16694">
    <property type="entry name" value="Cytochrome_P460"/>
    <property type="match status" value="1"/>
</dbReference>
<dbReference type="AlphaFoldDB" id="A0A5C1I1K9"/>
<evidence type="ECO:0000313" key="3">
    <source>
        <dbReference type="Proteomes" id="UP000251402"/>
    </source>
</evidence>
<dbReference type="InterPro" id="IPR038142">
    <property type="entry name" value="Cytochrome_P460_sp"/>
</dbReference>